<feature type="region of interest" description="Disordered" evidence="1">
    <location>
        <begin position="376"/>
        <end position="396"/>
    </location>
</feature>
<proteinExistence type="predicted"/>
<dbReference type="AlphaFoldDB" id="A0A561QVW8"/>
<dbReference type="PANTHER" id="PTHR33840:SF1">
    <property type="entry name" value="TLE1 PHOSPHOLIPASE DOMAIN-CONTAINING PROTEIN"/>
    <property type="match status" value="1"/>
</dbReference>
<dbReference type="InterPro" id="IPR029058">
    <property type="entry name" value="AB_hydrolase_fold"/>
</dbReference>
<evidence type="ECO:0000259" key="2">
    <source>
        <dbReference type="Pfam" id="PF09994"/>
    </source>
</evidence>
<organism evidence="3 4">
    <name type="scientific">Neorhizobium alkalisoli</name>
    <dbReference type="NCBI Taxonomy" id="528178"/>
    <lineage>
        <taxon>Bacteria</taxon>
        <taxon>Pseudomonadati</taxon>
        <taxon>Pseudomonadota</taxon>
        <taxon>Alphaproteobacteria</taxon>
        <taxon>Hyphomicrobiales</taxon>
        <taxon>Rhizobiaceae</taxon>
        <taxon>Rhizobium/Agrobacterium group</taxon>
        <taxon>Neorhizobium</taxon>
    </lineage>
</organism>
<evidence type="ECO:0000313" key="3">
    <source>
        <dbReference type="EMBL" id="TWF54513.1"/>
    </source>
</evidence>
<name>A0A561QVW8_9HYPH</name>
<reference evidence="3 4" key="1">
    <citation type="submission" date="2019-06" db="EMBL/GenBank/DDBJ databases">
        <title>Sorghum-associated microbial communities from plants grown in Nebraska, USA.</title>
        <authorList>
            <person name="Schachtman D."/>
        </authorList>
    </citation>
    <scope>NUCLEOTIDE SEQUENCE [LARGE SCALE GENOMIC DNA]</scope>
    <source>
        <strain evidence="3 4">1225</strain>
    </source>
</reference>
<dbReference type="OrthoDB" id="4378831at2"/>
<dbReference type="RefSeq" id="WP_145636826.1">
    <property type="nucleotide sequence ID" value="NZ_VIWP01000003.1"/>
</dbReference>
<evidence type="ECO:0000256" key="1">
    <source>
        <dbReference type="SAM" id="MobiDB-lite"/>
    </source>
</evidence>
<dbReference type="Proteomes" id="UP000320653">
    <property type="component" value="Unassembled WGS sequence"/>
</dbReference>
<comment type="caution">
    <text evidence="3">The sequence shown here is derived from an EMBL/GenBank/DDBJ whole genome shotgun (WGS) entry which is preliminary data.</text>
</comment>
<evidence type="ECO:0000313" key="4">
    <source>
        <dbReference type="Proteomes" id="UP000320653"/>
    </source>
</evidence>
<feature type="domain" description="T6SS Phospholipase effector Tle1-like catalytic" evidence="2">
    <location>
        <begin position="3"/>
        <end position="287"/>
    </location>
</feature>
<dbReference type="Pfam" id="PF09994">
    <property type="entry name" value="T6SS_Tle1-like_cat"/>
    <property type="match status" value="1"/>
</dbReference>
<accession>A0A561QVW8</accession>
<sequence length="396" mass="44882">MSKNIVILLDGTSNEISADRTNVLRLFGTLEHSDRQLVYYDPGVGTFGADENWSSFSRDATEVWGLATGWGLDHNVKEAYRFLVENYDAGPVEKGAHPDRDRIYIFGFSRGAYTARVLAGFIHAFGLTKSIYLNLLDYAYRTYKGIPEQPPVTASNTTSPFAGMRLYEKTLDNDRPPIKLLGLFDTVASMIEMGHGRIQLKTHPFTHKNPSVEWVRQALAIDERRTMFRPELWTPDQDYRGNPFAPVKGKQNFKEVWFSGVHGDVGGGYPELESPQAKIPLDWMIRETQPAGLIYRQDIIDRIVLGLDPKHPEYVKPSPVYPPHDSMNAAWRILEWIPRRTPLTSWRNAGERGLYVPRSDPRLIPSGALLHSSVKTRLDNGNYDPPNLPSNPQFVD</sequence>
<dbReference type="SUPFAM" id="SSF53474">
    <property type="entry name" value="alpha/beta-Hydrolases"/>
    <property type="match status" value="1"/>
</dbReference>
<dbReference type="PANTHER" id="PTHR33840">
    <property type="match status" value="1"/>
</dbReference>
<dbReference type="InterPro" id="IPR018712">
    <property type="entry name" value="Tle1-like_cat"/>
</dbReference>
<keyword evidence="4" id="KW-1185">Reference proteome</keyword>
<protein>
    <submittedName>
        <fullName evidence="3">Uncharacterized protein (DUF2235 family)</fullName>
    </submittedName>
</protein>
<dbReference type="EMBL" id="VIWP01000003">
    <property type="protein sequence ID" value="TWF54513.1"/>
    <property type="molecule type" value="Genomic_DNA"/>
</dbReference>
<gene>
    <name evidence="3" type="ORF">FHW37_103381</name>
</gene>